<evidence type="ECO:0000256" key="5">
    <source>
        <dbReference type="ARBA" id="ARBA00023136"/>
    </source>
</evidence>
<evidence type="ECO:0000313" key="9">
    <source>
        <dbReference type="Proteomes" id="UP000193978"/>
    </source>
</evidence>
<comment type="subcellular location">
    <subcellularLocation>
        <location evidence="1">Membrane</location>
        <topology evidence="1">Multi-pass membrane protein</topology>
    </subcellularLocation>
</comment>
<dbReference type="KEGG" id="mbry:B1812_03625"/>
<dbReference type="PIRSF" id="PIRSF006060">
    <property type="entry name" value="AA_transporter"/>
    <property type="match status" value="1"/>
</dbReference>
<dbReference type="GO" id="GO:0016020">
    <property type="term" value="C:membrane"/>
    <property type="evidence" value="ECO:0007669"/>
    <property type="project" value="UniProtKB-SubCell"/>
</dbReference>
<protein>
    <submittedName>
        <fullName evidence="8">Amino acid permease</fullName>
    </submittedName>
</protein>
<keyword evidence="5 7" id="KW-0472">Membrane</keyword>
<keyword evidence="4 7" id="KW-1133">Transmembrane helix</keyword>
<dbReference type="PANTHER" id="PTHR43243">
    <property type="entry name" value="INNER MEMBRANE TRANSPORTER YGJI-RELATED"/>
    <property type="match status" value="1"/>
</dbReference>
<evidence type="ECO:0000256" key="3">
    <source>
        <dbReference type="ARBA" id="ARBA00022692"/>
    </source>
</evidence>
<dbReference type="PANTHER" id="PTHR43243:SF4">
    <property type="entry name" value="CATIONIC AMINO ACID TRANSPORTER 4"/>
    <property type="match status" value="1"/>
</dbReference>
<feature type="transmembrane region" description="Helical" evidence="7">
    <location>
        <begin position="62"/>
        <end position="82"/>
    </location>
</feature>
<feature type="transmembrane region" description="Helical" evidence="7">
    <location>
        <begin position="312"/>
        <end position="334"/>
    </location>
</feature>
<dbReference type="Proteomes" id="UP000193978">
    <property type="component" value="Chromosome"/>
</dbReference>
<feature type="transmembrane region" description="Helical" evidence="7">
    <location>
        <begin position="118"/>
        <end position="139"/>
    </location>
</feature>
<feature type="transmembrane region" description="Helical" evidence="7">
    <location>
        <begin position="159"/>
        <end position="179"/>
    </location>
</feature>
<sequence length="488" mass="51624">MRLVELFRAKSIESLQAEALERGALRRALGLWQLVGIGLGGLIGVGIFVLTGVVAATQAGPGVALSFLIAGVASGAAALCYAEFASMLPVAGSAYTYAYAVLGELPAWIIGWDLLLEYALVVAVVSIGWSGYLRALLALFGVAPPEWAAGAPGTGDGHILDLFAMLGAFGVALLLTLRVEWGARFNTAMVLLKIAAVIVVILAAAPHINPANWRPFMPFGFGGVVEGAAVVFFAVFGYDTLTTAGEEALEPQRDLPRAVLLSLVVSLTLYILMSLALTGIARYDTLDNAAPVASAFAALGMGWATLVVSAAAVVGILSVMLAFLLGCARIWFAMSRDGLLPAWFARPHPQFATPYRPTLIAGGLCALVSAFFPIREVAELVNIGTLSAFVVICLAVIALRHTRPDVPRGFRAPLSPYLPLIGVGFSLWLLSKLPAIAWERFVVWLIIGLAVYFLYGRRHSRLAKGRDEAARPGSRRGLEPVSDGDGRA</sequence>
<name>A0A1W6MRT5_9HYPH</name>
<dbReference type="AlphaFoldDB" id="A0A1W6MRT5"/>
<organism evidence="8 9">
    <name type="scientific">Methylocystis bryophila</name>
    <dbReference type="NCBI Taxonomy" id="655015"/>
    <lineage>
        <taxon>Bacteria</taxon>
        <taxon>Pseudomonadati</taxon>
        <taxon>Pseudomonadota</taxon>
        <taxon>Alphaproteobacteria</taxon>
        <taxon>Hyphomicrobiales</taxon>
        <taxon>Methylocystaceae</taxon>
        <taxon>Methylocystis</taxon>
    </lineage>
</organism>
<feature type="transmembrane region" description="Helical" evidence="7">
    <location>
        <begin position="185"/>
        <end position="204"/>
    </location>
</feature>
<proteinExistence type="predicted"/>
<feature type="transmembrane region" description="Helical" evidence="7">
    <location>
        <begin position="216"/>
        <end position="238"/>
    </location>
</feature>
<dbReference type="RefSeq" id="WP_085770386.1">
    <property type="nucleotide sequence ID" value="NZ_AP027149.1"/>
</dbReference>
<evidence type="ECO:0000256" key="7">
    <source>
        <dbReference type="SAM" id="Phobius"/>
    </source>
</evidence>
<feature type="transmembrane region" description="Helical" evidence="7">
    <location>
        <begin position="436"/>
        <end position="455"/>
    </location>
</feature>
<dbReference type="GO" id="GO:0015171">
    <property type="term" value="F:amino acid transmembrane transporter activity"/>
    <property type="evidence" value="ECO:0007669"/>
    <property type="project" value="TreeGrafter"/>
</dbReference>
<keyword evidence="9" id="KW-1185">Reference proteome</keyword>
<dbReference type="STRING" id="655015.B1812_03625"/>
<evidence type="ECO:0000256" key="4">
    <source>
        <dbReference type="ARBA" id="ARBA00022989"/>
    </source>
</evidence>
<evidence type="ECO:0000256" key="2">
    <source>
        <dbReference type="ARBA" id="ARBA00022448"/>
    </source>
</evidence>
<evidence type="ECO:0000256" key="6">
    <source>
        <dbReference type="SAM" id="MobiDB-lite"/>
    </source>
</evidence>
<evidence type="ECO:0000256" key="1">
    <source>
        <dbReference type="ARBA" id="ARBA00004141"/>
    </source>
</evidence>
<dbReference type="InterPro" id="IPR002293">
    <property type="entry name" value="AA/rel_permease1"/>
</dbReference>
<feature type="transmembrane region" description="Helical" evidence="7">
    <location>
        <begin position="355"/>
        <end position="374"/>
    </location>
</feature>
<reference evidence="8 9" key="1">
    <citation type="submission" date="2017-02" db="EMBL/GenBank/DDBJ databases">
        <authorList>
            <person name="Peterson S.W."/>
        </authorList>
    </citation>
    <scope>NUCLEOTIDE SEQUENCE [LARGE SCALE GENOMIC DNA]</scope>
    <source>
        <strain evidence="8 9">S285</strain>
    </source>
</reference>
<dbReference type="Pfam" id="PF13520">
    <property type="entry name" value="AA_permease_2"/>
    <property type="match status" value="1"/>
</dbReference>
<feature type="region of interest" description="Disordered" evidence="6">
    <location>
        <begin position="466"/>
        <end position="488"/>
    </location>
</feature>
<feature type="transmembrane region" description="Helical" evidence="7">
    <location>
        <begin position="380"/>
        <end position="399"/>
    </location>
</feature>
<dbReference type="EMBL" id="CP019948">
    <property type="protein sequence ID" value="ARN80321.1"/>
    <property type="molecule type" value="Genomic_DNA"/>
</dbReference>
<feature type="transmembrane region" description="Helical" evidence="7">
    <location>
        <begin position="289"/>
        <end position="306"/>
    </location>
</feature>
<gene>
    <name evidence="8" type="ORF">B1812_03625</name>
</gene>
<keyword evidence="3 7" id="KW-0812">Transmembrane</keyword>
<evidence type="ECO:0000313" key="8">
    <source>
        <dbReference type="EMBL" id="ARN80321.1"/>
    </source>
</evidence>
<accession>A0A1W6MRT5</accession>
<feature type="transmembrane region" description="Helical" evidence="7">
    <location>
        <begin position="31"/>
        <end position="56"/>
    </location>
</feature>
<keyword evidence="2" id="KW-0813">Transport</keyword>
<feature type="transmembrane region" description="Helical" evidence="7">
    <location>
        <begin position="258"/>
        <end position="277"/>
    </location>
</feature>
<feature type="transmembrane region" description="Helical" evidence="7">
    <location>
        <begin position="94"/>
        <end position="112"/>
    </location>
</feature>
<dbReference type="Gene3D" id="1.20.1740.10">
    <property type="entry name" value="Amino acid/polyamine transporter I"/>
    <property type="match status" value="1"/>
</dbReference>
<dbReference type="OrthoDB" id="9762947at2"/>